<accession>A0A974NGH9</accession>
<dbReference type="SUPFAM" id="SSF46785">
    <property type="entry name" value="Winged helix' DNA-binding domain"/>
    <property type="match status" value="1"/>
</dbReference>
<dbReference type="FunFam" id="1.10.10.10:FF:000001">
    <property type="entry name" value="LysR family transcriptional regulator"/>
    <property type="match status" value="1"/>
</dbReference>
<feature type="domain" description="HTH lysR-type" evidence="5">
    <location>
        <begin position="10"/>
        <end position="59"/>
    </location>
</feature>
<dbReference type="InterPro" id="IPR036388">
    <property type="entry name" value="WH-like_DNA-bd_sf"/>
</dbReference>
<evidence type="ECO:0000259" key="5">
    <source>
        <dbReference type="PROSITE" id="PS50931"/>
    </source>
</evidence>
<dbReference type="InterPro" id="IPR036390">
    <property type="entry name" value="WH_DNA-bd_sf"/>
</dbReference>
<reference evidence="6 7" key="1">
    <citation type="submission" date="2021-01" db="EMBL/GenBank/DDBJ databases">
        <title>Entomomonas sp. F2A isolated from a house cricket (Acheta domesticus).</title>
        <authorList>
            <person name="Spergser J."/>
            <person name="Busse H.-J."/>
        </authorList>
    </citation>
    <scope>NUCLEOTIDE SEQUENCE [LARGE SCALE GENOMIC DNA]</scope>
    <source>
        <strain evidence="6 7">F2A</strain>
    </source>
</reference>
<keyword evidence="7" id="KW-1185">Reference proteome</keyword>
<dbReference type="InterPro" id="IPR005119">
    <property type="entry name" value="LysR_subst-bd"/>
</dbReference>
<dbReference type="RefSeq" id="WP_201093634.1">
    <property type="nucleotide sequence ID" value="NZ_CP067393.1"/>
</dbReference>
<dbReference type="PANTHER" id="PTHR30537">
    <property type="entry name" value="HTH-TYPE TRANSCRIPTIONAL REGULATOR"/>
    <property type="match status" value="1"/>
</dbReference>
<dbReference type="Pfam" id="PF00126">
    <property type="entry name" value="HTH_1"/>
    <property type="match status" value="1"/>
</dbReference>
<dbReference type="Gene3D" id="3.40.190.290">
    <property type="match status" value="1"/>
</dbReference>
<evidence type="ECO:0000256" key="1">
    <source>
        <dbReference type="ARBA" id="ARBA00009437"/>
    </source>
</evidence>
<dbReference type="InterPro" id="IPR058163">
    <property type="entry name" value="LysR-type_TF_proteobact-type"/>
</dbReference>
<evidence type="ECO:0000256" key="2">
    <source>
        <dbReference type="ARBA" id="ARBA00023015"/>
    </source>
</evidence>
<dbReference type="SUPFAM" id="SSF53850">
    <property type="entry name" value="Periplasmic binding protein-like II"/>
    <property type="match status" value="1"/>
</dbReference>
<sequence>MERLANIGLFVEVVKAKGFRRAAEVLGIPNSTLSRKIAELEQDIGLRLLHRTTRKIELTEAGRNYFERCKNIMADVQSAHEQLADMSQRPSGKLRVSLPTDFASNYLVPIIVNFANKYPEISFDFELTPRKADLVSEPLDMAIRIGHLPDSNLIARQVASLPMGLYASPDYLKRAGEPLHPKELSLHDCICMTAKANSHIWVLQRKQEKLEVRVGGRFTLNSVGMSCRLAALNMGIALLAEEVVRADLLAGNLKQILPEWKLAPSPVYVVTETRLLPAKVQCFIDYLTSRL</sequence>
<dbReference type="GO" id="GO:0043565">
    <property type="term" value="F:sequence-specific DNA binding"/>
    <property type="evidence" value="ECO:0007669"/>
    <property type="project" value="TreeGrafter"/>
</dbReference>
<dbReference type="GO" id="GO:0003700">
    <property type="term" value="F:DNA-binding transcription factor activity"/>
    <property type="evidence" value="ECO:0007669"/>
    <property type="project" value="InterPro"/>
</dbReference>
<dbReference type="InterPro" id="IPR000847">
    <property type="entry name" value="LysR_HTH_N"/>
</dbReference>
<dbReference type="Proteomes" id="UP000595278">
    <property type="component" value="Chromosome"/>
</dbReference>
<dbReference type="CDD" id="cd08422">
    <property type="entry name" value="PBP2_CrgA_like"/>
    <property type="match status" value="1"/>
</dbReference>
<dbReference type="Pfam" id="PF03466">
    <property type="entry name" value="LysR_substrate"/>
    <property type="match status" value="1"/>
</dbReference>
<evidence type="ECO:0000256" key="3">
    <source>
        <dbReference type="ARBA" id="ARBA00023125"/>
    </source>
</evidence>
<protein>
    <submittedName>
        <fullName evidence="6">LysR family transcriptional regulator</fullName>
    </submittedName>
</protein>
<dbReference type="AlphaFoldDB" id="A0A974NGH9"/>
<comment type="similarity">
    <text evidence="1">Belongs to the LysR transcriptional regulatory family.</text>
</comment>
<dbReference type="Gene3D" id="1.10.10.10">
    <property type="entry name" value="Winged helix-like DNA-binding domain superfamily/Winged helix DNA-binding domain"/>
    <property type="match status" value="1"/>
</dbReference>
<dbReference type="EMBL" id="CP067393">
    <property type="protein sequence ID" value="QQP86123.1"/>
    <property type="molecule type" value="Genomic_DNA"/>
</dbReference>
<keyword evidence="4" id="KW-0804">Transcription</keyword>
<keyword evidence="3" id="KW-0238">DNA-binding</keyword>
<keyword evidence="2" id="KW-0805">Transcription regulation</keyword>
<dbReference type="PROSITE" id="PS50931">
    <property type="entry name" value="HTH_LYSR"/>
    <property type="match status" value="1"/>
</dbReference>
<organism evidence="6 7">
    <name type="scientific">Entomomonas asaccharolytica</name>
    <dbReference type="NCBI Taxonomy" id="2785331"/>
    <lineage>
        <taxon>Bacteria</taxon>
        <taxon>Pseudomonadati</taxon>
        <taxon>Pseudomonadota</taxon>
        <taxon>Gammaproteobacteria</taxon>
        <taxon>Pseudomonadales</taxon>
        <taxon>Pseudomonadaceae</taxon>
        <taxon>Entomomonas</taxon>
    </lineage>
</organism>
<dbReference type="GO" id="GO:0006351">
    <property type="term" value="P:DNA-templated transcription"/>
    <property type="evidence" value="ECO:0007669"/>
    <property type="project" value="TreeGrafter"/>
</dbReference>
<evidence type="ECO:0000313" key="7">
    <source>
        <dbReference type="Proteomes" id="UP000595278"/>
    </source>
</evidence>
<proteinExistence type="inferred from homology"/>
<evidence type="ECO:0000256" key="4">
    <source>
        <dbReference type="ARBA" id="ARBA00023163"/>
    </source>
</evidence>
<dbReference type="KEGG" id="eaz:JHT90_02395"/>
<evidence type="ECO:0000313" key="6">
    <source>
        <dbReference type="EMBL" id="QQP86123.1"/>
    </source>
</evidence>
<gene>
    <name evidence="6" type="ORF">JHT90_02395</name>
</gene>
<name>A0A974NGH9_9GAMM</name>
<dbReference type="PANTHER" id="PTHR30537:SF5">
    <property type="entry name" value="HTH-TYPE TRANSCRIPTIONAL ACTIVATOR TTDR-RELATED"/>
    <property type="match status" value="1"/>
</dbReference>